<reference evidence="1" key="1">
    <citation type="submission" date="2018-05" db="EMBL/GenBank/DDBJ databases">
        <authorList>
            <person name="Lanie J.A."/>
            <person name="Ng W.-L."/>
            <person name="Kazmierczak K.M."/>
            <person name="Andrzejewski T.M."/>
            <person name="Davidsen T.M."/>
            <person name="Wayne K.J."/>
            <person name="Tettelin H."/>
            <person name="Glass J.I."/>
            <person name="Rusch D."/>
            <person name="Podicherti R."/>
            <person name="Tsui H.-C.T."/>
            <person name="Winkler M.E."/>
        </authorList>
    </citation>
    <scope>NUCLEOTIDE SEQUENCE</scope>
</reference>
<dbReference type="InterPro" id="IPR008775">
    <property type="entry name" value="Phytyl_CoA_dOase-like"/>
</dbReference>
<dbReference type="EMBL" id="UINC01230287">
    <property type="protein sequence ID" value="SVE62350.1"/>
    <property type="molecule type" value="Genomic_DNA"/>
</dbReference>
<proteinExistence type="predicted"/>
<accession>A0A383F1I4</accession>
<sequence length="158" mass="18214">HWDLDASLQPDRLMVQGVLYLTDTDEDQGGFQCVPGFHRRFDEWVNTQPADRDPHLPDLTGLTLRNVPGKAGDLVIWHSLLPHGNSLNTSDRPRWSQYIQMIPAREDDDAARKKRIAMWRDRLTPPDFPGDPRRLEQCVGRPAELTRLGRTLLGLDRW</sequence>
<dbReference type="SUPFAM" id="SSF51197">
    <property type="entry name" value="Clavaminate synthase-like"/>
    <property type="match status" value="1"/>
</dbReference>
<name>A0A383F1I4_9ZZZZ</name>
<dbReference type="Gene3D" id="2.60.120.620">
    <property type="entry name" value="q2cbj1_9rhob like domain"/>
    <property type="match status" value="1"/>
</dbReference>
<dbReference type="PANTHER" id="PTHR31630:SF6">
    <property type="entry name" value="PHYTANOYL-COA DIOXYGENASE-RELATED"/>
    <property type="match status" value="1"/>
</dbReference>
<dbReference type="Pfam" id="PF05721">
    <property type="entry name" value="PhyH"/>
    <property type="match status" value="1"/>
</dbReference>
<evidence type="ECO:0008006" key="2">
    <source>
        <dbReference type="Google" id="ProtNLM"/>
    </source>
</evidence>
<protein>
    <recommendedName>
        <fullName evidence="2">Phytanoyl-CoA dioxygenase</fullName>
    </recommendedName>
</protein>
<dbReference type="PANTHER" id="PTHR31630">
    <property type="entry name" value="PHYTANOYL-COA DIOXYGENASE-RELATED-RELATED"/>
    <property type="match status" value="1"/>
</dbReference>
<organism evidence="1">
    <name type="scientific">marine metagenome</name>
    <dbReference type="NCBI Taxonomy" id="408172"/>
    <lineage>
        <taxon>unclassified sequences</taxon>
        <taxon>metagenomes</taxon>
        <taxon>ecological metagenomes</taxon>
    </lineage>
</organism>
<feature type="non-terminal residue" evidence="1">
    <location>
        <position position="1"/>
    </location>
</feature>
<gene>
    <name evidence="1" type="ORF">METZ01_LOCUS515204</name>
</gene>
<evidence type="ECO:0000313" key="1">
    <source>
        <dbReference type="EMBL" id="SVE62350.1"/>
    </source>
</evidence>
<dbReference type="AlphaFoldDB" id="A0A383F1I4"/>